<dbReference type="EMBL" id="SNRW01001659">
    <property type="protein sequence ID" value="KAA6395525.1"/>
    <property type="molecule type" value="Genomic_DNA"/>
</dbReference>
<feature type="region of interest" description="Disordered" evidence="1">
    <location>
        <begin position="73"/>
        <end position="95"/>
    </location>
</feature>
<feature type="domain" description="ATPase AAA-type core" evidence="2">
    <location>
        <begin position="142"/>
        <end position="251"/>
    </location>
</feature>
<evidence type="ECO:0000256" key="1">
    <source>
        <dbReference type="SAM" id="MobiDB-lite"/>
    </source>
</evidence>
<accession>A0A5J4WMB8</accession>
<dbReference type="PANTHER" id="PTHR48470:SF1">
    <property type="entry name" value="CELL DIVISION CONTROL PROTEIN 48 C ISOFORM 1"/>
    <property type="match status" value="1"/>
</dbReference>
<dbReference type="OrthoDB" id="1413014at2759"/>
<dbReference type="PANTHER" id="PTHR48470">
    <property type="entry name" value="CELL DIVISION CONTROL PROTEIN 48 C ISOFORM 1"/>
    <property type="match status" value="1"/>
</dbReference>
<feature type="compositionally biased region" description="Basic and acidic residues" evidence="1">
    <location>
        <begin position="20"/>
        <end position="33"/>
    </location>
</feature>
<feature type="compositionally biased region" description="Polar residues" evidence="1">
    <location>
        <begin position="73"/>
        <end position="88"/>
    </location>
</feature>
<organism evidence="3 4">
    <name type="scientific">Streblomastix strix</name>
    <dbReference type="NCBI Taxonomy" id="222440"/>
    <lineage>
        <taxon>Eukaryota</taxon>
        <taxon>Metamonada</taxon>
        <taxon>Preaxostyla</taxon>
        <taxon>Oxymonadida</taxon>
        <taxon>Streblomastigidae</taxon>
        <taxon>Streblomastix</taxon>
    </lineage>
</organism>
<protein>
    <recommendedName>
        <fullName evidence="2">ATPase AAA-type core domain-containing protein</fullName>
    </recommendedName>
</protein>
<feature type="compositionally biased region" description="Polar residues" evidence="1">
    <location>
        <begin position="34"/>
        <end position="59"/>
    </location>
</feature>
<dbReference type="Gene3D" id="3.40.50.300">
    <property type="entry name" value="P-loop containing nucleotide triphosphate hydrolases"/>
    <property type="match status" value="1"/>
</dbReference>
<dbReference type="GO" id="GO:0005524">
    <property type="term" value="F:ATP binding"/>
    <property type="evidence" value="ECO:0007669"/>
    <property type="project" value="InterPro"/>
</dbReference>
<feature type="region of interest" description="Disordered" evidence="1">
    <location>
        <begin position="20"/>
        <end position="61"/>
    </location>
</feature>
<evidence type="ECO:0000259" key="2">
    <source>
        <dbReference type="Pfam" id="PF00004"/>
    </source>
</evidence>
<feature type="compositionally biased region" description="Low complexity" evidence="1">
    <location>
        <begin position="174"/>
        <end position="189"/>
    </location>
</feature>
<dbReference type="Proteomes" id="UP000324800">
    <property type="component" value="Unassembled WGS sequence"/>
</dbReference>
<feature type="region of interest" description="Disordered" evidence="1">
    <location>
        <begin position="170"/>
        <end position="189"/>
    </location>
</feature>
<gene>
    <name evidence="3" type="ORF">EZS28_008946</name>
</gene>
<dbReference type="Pfam" id="PF00004">
    <property type="entry name" value="AAA"/>
    <property type="match status" value="1"/>
</dbReference>
<evidence type="ECO:0000313" key="4">
    <source>
        <dbReference type="Proteomes" id="UP000324800"/>
    </source>
</evidence>
<reference evidence="3 4" key="1">
    <citation type="submission" date="2019-03" db="EMBL/GenBank/DDBJ databases">
        <title>Single cell metagenomics reveals metabolic interactions within the superorganism composed of flagellate Streblomastix strix and complex community of Bacteroidetes bacteria on its surface.</title>
        <authorList>
            <person name="Treitli S.C."/>
            <person name="Kolisko M."/>
            <person name="Husnik F."/>
            <person name="Keeling P."/>
            <person name="Hampl V."/>
        </authorList>
    </citation>
    <scope>NUCLEOTIDE SEQUENCE [LARGE SCALE GENOMIC DNA]</scope>
    <source>
        <strain evidence="3">ST1C</strain>
    </source>
</reference>
<sequence>MKVNNIWEESKKTEIIKKLQDNIAKKKNPDKQKIGNQQRKSESSNNTSQYSARKSSNKQAEIEYIKKKDTRIQKTNQKQSEVNNNSSPYFPPTFRDIRVTPNKTLDDWGGYEEEIKKLLGEMQYITMLPGLCQQLNQGTKTILLTGPTGVGKTHLAQCIAGTIRLSPQPKNYLQQQQSQSSSQSSSSQQKSIDFQLNEIPFFSVSASELVGGITGQTESNIRSIFKQAQDKSPSLLLIDDIDSIVPRRMSDSDGGYQ</sequence>
<evidence type="ECO:0000313" key="3">
    <source>
        <dbReference type="EMBL" id="KAA6395525.1"/>
    </source>
</evidence>
<dbReference type="InterPro" id="IPR003959">
    <property type="entry name" value="ATPase_AAA_core"/>
</dbReference>
<dbReference type="SUPFAM" id="SSF52540">
    <property type="entry name" value="P-loop containing nucleoside triphosphate hydrolases"/>
    <property type="match status" value="1"/>
</dbReference>
<proteinExistence type="predicted"/>
<name>A0A5J4WMB8_9EUKA</name>
<feature type="non-terminal residue" evidence="3">
    <location>
        <position position="257"/>
    </location>
</feature>
<dbReference type="GO" id="GO:0016887">
    <property type="term" value="F:ATP hydrolysis activity"/>
    <property type="evidence" value="ECO:0007669"/>
    <property type="project" value="InterPro"/>
</dbReference>
<comment type="caution">
    <text evidence="3">The sequence shown here is derived from an EMBL/GenBank/DDBJ whole genome shotgun (WGS) entry which is preliminary data.</text>
</comment>
<dbReference type="InterPro" id="IPR027417">
    <property type="entry name" value="P-loop_NTPase"/>
</dbReference>
<dbReference type="InterPro" id="IPR055278">
    <property type="entry name" value="CDC48c"/>
</dbReference>
<dbReference type="CDD" id="cd19481">
    <property type="entry name" value="RecA-like_protease"/>
    <property type="match status" value="1"/>
</dbReference>
<dbReference type="AlphaFoldDB" id="A0A5J4WMB8"/>